<organism evidence="4 5">
    <name type="scientific">Lactobacillus iners</name>
    <dbReference type="NCBI Taxonomy" id="147802"/>
    <lineage>
        <taxon>Bacteria</taxon>
        <taxon>Bacillati</taxon>
        <taxon>Bacillota</taxon>
        <taxon>Bacilli</taxon>
        <taxon>Lactobacillales</taxon>
        <taxon>Lactobacillaceae</taxon>
        <taxon>Lactobacillus</taxon>
    </lineage>
</organism>
<protein>
    <submittedName>
        <fullName evidence="4">Carbohydrate-binding protein</fullName>
    </submittedName>
</protein>
<dbReference type="SMART" id="SM00776">
    <property type="entry name" value="NPCBM"/>
    <property type="match status" value="1"/>
</dbReference>
<feature type="compositionally biased region" description="Low complexity" evidence="1">
    <location>
        <begin position="1792"/>
        <end position="1822"/>
    </location>
</feature>
<dbReference type="PANTHER" id="PTHR10068:SF14">
    <property type="entry name" value="CELL WALL ADHESIN EAP1"/>
    <property type="match status" value="1"/>
</dbReference>
<evidence type="ECO:0000256" key="2">
    <source>
        <dbReference type="SAM" id="Phobius"/>
    </source>
</evidence>
<name>A0A6G7BA86_9LACO</name>
<feature type="compositionally biased region" description="Low complexity" evidence="1">
    <location>
        <begin position="2216"/>
        <end position="2282"/>
    </location>
</feature>
<feature type="compositionally biased region" description="Low complexity" evidence="1">
    <location>
        <begin position="2114"/>
        <end position="2125"/>
    </location>
</feature>
<dbReference type="SUPFAM" id="SSF49785">
    <property type="entry name" value="Galactose-binding domain-like"/>
    <property type="match status" value="2"/>
</dbReference>
<dbReference type="InterPro" id="IPR008979">
    <property type="entry name" value="Galactose-bd-like_sf"/>
</dbReference>
<dbReference type="PANTHER" id="PTHR10068">
    <property type="entry name" value="BONE MARROW PROTEOGLYCAN"/>
    <property type="match status" value="1"/>
</dbReference>
<sequence length="2355" mass="264495">MKKCHNTKLTSTIYLASLLAGGIYYNNAQVRVYASVENQKFDQPIKVDQYLEDIPFVQAPKVGWGSYKVDQTLDGKKIKLKINGQEHEFAKGITAHADACLIYDLSKIKSNIFETYLGIDDTKTGEVEFRIYLDDELYYASGKVNRNNTQHILINIAGKKQLKIIVDSLGYNGSDHSILADPKFYFLDLKDKKIPDLANENPGFSYNKINDAPYNLNFEQYYFLKRMGKARLFSYMMTDKSNINYLNWFFNNLSLLHSYNTASLPRGGNQIGFLKVFKELLDHDPDLKSDSEKQKIAMAVALEYANGNINFWANSNLKSDPIKRYDIYSTLNNTPGALRPIFKTLSVELLRHVVNAEISDEDIIWIRDKIKRENPQLLFNNDELSNATYKYIAYNPFNKYGDDVQKGGFYGDNPTLEKVVELGGVCGSVSKFDVVVLKSFGVPANVIGQPGHAAVTYMRDDGSWTRRNEIYSWGRSQGGTATLLAGGSSGYNTTYNILASDILKDKDNYQQALKYYEFYKNVQPGLLKNSLAEKIITLVPCFVPVYRDQINELKDNRSATAKDYYELSKKILSTFKNYPKVMFDLLSPLKKGFAQDRYLLTDFAINYIQQVDSVTNSIARDVMKEDEYQKEYNSYNSVLGDFSFSGKNRYNLKNVHPDTEYSFDGGITWHSSITNSPSLTSSEIAQLNTKYGILLRLKGMKKAIQIKLAKQVLPSFVRADDQENIIVGLNHNMEYSLDNGQNWINGNVVPDLSGKCTVLVREKAANKSFASDVKKLEFTNDNQIADDIMLGNMKVVQYSSQQNDTNQAAVNTINGTGTANNFWHTKWAGDSNRYITIGFNKEYTLKKFYYTPRLDNGENGNILKYEIYISNDGKQFTKVKAGEFTYSSPNYKSPKVVELPDGTKTKYFKLKIISAKGTGSYAAATKFAFEIPHEEAVAAYQEKQQKAEQQFNYELVEDLKNFKNNVESLSQLDQAKLCLGDLNLLKTDINKLDPKNINYIQELNKAKKRYDLLRDEIIIKNTIYQKQNDSKLLETFNKNNQQILTKSISDVTDKDINIITSALKQLKEKPEYSQIKTNNSEIILGLERKLIRAQDKKLANEFKQQFKTELELNEKNVSLNDYNNIVVAYYNLLALSSEIQGDLNNEKTHLYDLLQFLEKNAVSMQNDIEFKKNNNEILSLSVDKITLKNLDKVTEQVNNAFYQYNFLNSFDKARLKVSKEHLDALQSKILTFENIKAKENLHSQLQQFKNSFVNESDEIKHSWLQEYNFAKSVATRTVATNVYYQASAILLEKYEELSRTVYLQKDNIAKANKFKERFSTLLNKDISKISIDDKKLLASANDQWRRQNAATLALLTDERAKLDAIEDKIESTQANYHTVIDDNINKLITQLKKDRNNSYSIYKTDIDNILQESELAKKEPDLIKQRELLLDIKKKRSSILAKQANLKDKVTIIHNSLLPTLKISPNLVTPADRDQINSKLIYLNTLTPDIKASLGDEKLTLENLLNKINEIEQSPNKDKILKLIDQKVKAEHEIRAYSHLSYKEIQNYLKAIEKASDSTTVVAQLQSAQKLHNQRDASAKQELVTLKNKIKSILNDDNLSKMEPDNQAQIKKIKIDDVKLDGMTLGELSELFKYINNEISLLKSKDQSEKEFKQNKINYDEKIKDINQKISEINHKIVKLKECDVNYQKQLGDISNKVNFGLGLNEIDSTIKSLDKLSTNVDASLDKQAKAEKDKLILSISAAKQKINSMNYLTNEEKADYLAKIDLAVSDDIVNKIVSDAVNKNHEKSISVKPVTPVKPKTPSEPETPVTPVKPKTPSEPEVSVKPVKPNTPSEPETPVTPVKPKTPSEPEASVTPEKPKTPSEPETLVTPVKPKTPSVPEASVTPVKPKTPSVPEASVTPVKPKTPSEPEVPVTPEKPKTPSVPEVPVKPKTPSEPEVSVKPVKPKTPSVPEVSVKPVKPKTPSEPEVSVTPEKPKTPSVPEVPVIPETPKTPSVPEVPVTPEQPKTPSVPEVPVIPEKPKTPSVPEVPVTPEKPKIPSEPEVPVKPNTPSEPEVSVKPVKPNTTSVPEVTVTPEKPQTPSVPEVSVKPVKPNTTSVPEVSVKPVKPKTPSEPETPVTPVKPKTQSEPEVSVTPVKPKTPSEPETSETPVKPKTPSAPEVSVKPVKPNTTSVPEVSVKPVKPKTPSVPEVPVTPVKPKTPSAPEVSLTPEKPKTPSVPEVPVTPEKPKTPSVPEVPVTPVKPQTPSVPEVPVTPEKPKTPSVPEVSVTPVKPKTPSVPEVPAKKANASTIVKSHITKKNKNNIVKKKSKSIFSKVKSMKRHVQKNKKMPITIVSTAVLFLVSLIAFWIRKKKK</sequence>
<reference evidence="4 5" key="1">
    <citation type="submission" date="2020-02" db="EMBL/GenBank/DDBJ databases">
        <title>Complete genome sequences of six Lactobacillus iners strains isolated from the human vagina.</title>
        <authorList>
            <person name="France M.T."/>
            <person name="Rutt L."/>
            <person name="Narina S."/>
            <person name="Arbaugh S."/>
            <person name="Humphrys M.S."/>
            <person name="Ma B."/>
            <person name="Hayward M.R."/>
            <person name="Relman D."/>
            <person name="Kwon D.S."/>
            <person name="Ravel J."/>
        </authorList>
    </citation>
    <scope>NUCLEOTIDE SEQUENCE [LARGE SCALE GENOMIC DNA]</scope>
    <source>
        <strain evidence="4 5">C0210C1</strain>
    </source>
</reference>
<proteinExistence type="predicted"/>
<dbReference type="PROSITE" id="PS50022">
    <property type="entry name" value="FA58C_3"/>
    <property type="match status" value="1"/>
</dbReference>
<feature type="transmembrane region" description="Helical" evidence="2">
    <location>
        <begin position="2330"/>
        <end position="2350"/>
    </location>
</feature>
<gene>
    <name evidence="4" type="ORF">G6Z83_06100</name>
</gene>
<feature type="compositionally biased region" description="Low complexity" evidence="1">
    <location>
        <begin position="2171"/>
        <end position="2203"/>
    </location>
</feature>
<feature type="compositionally biased region" description="Low complexity" evidence="1">
    <location>
        <begin position="2064"/>
        <end position="2106"/>
    </location>
</feature>
<evidence type="ECO:0000259" key="3">
    <source>
        <dbReference type="PROSITE" id="PS50022"/>
    </source>
</evidence>
<feature type="region of interest" description="Disordered" evidence="1">
    <location>
        <begin position="1792"/>
        <end position="2287"/>
    </location>
</feature>
<accession>A0A6G7BA86</accession>
<dbReference type="Gene3D" id="2.60.120.260">
    <property type="entry name" value="Galactose-binding domain-like"/>
    <property type="match status" value="1"/>
</dbReference>
<evidence type="ECO:0000313" key="4">
    <source>
        <dbReference type="EMBL" id="QIH24239.1"/>
    </source>
</evidence>
<keyword evidence="2" id="KW-0472">Membrane</keyword>
<feature type="compositionally biased region" description="Low complexity" evidence="1">
    <location>
        <begin position="1990"/>
        <end position="2033"/>
    </location>
</feature>
<dbReference type="InterPro" id="IPR000421">
    <property type="entry name" value="FA58C"/>
</dbReference>
<dbReference type="Gene3D" id="2.60.120.1060">
    <property type="entry name" value="NPCBM/NEW2 domain"/>
    <property type="match status" value="1"/>
</dbReference>
<dbReference type="RefSeq" id="WP_164824097.1">
    <property type="nucleotide sequence ID" value="NZ_CP049228.1"/>
</dbReference>
<dbReference type="Proteomes" id="UP000501676">
    <property type="component" value="Chromosome"/>
</dbReference>
<feature type="compositionally biased region" description="Low complexity" evidence="1">
    <location>
        <begin position="1865"/>
        <end position="1959"/>
    </location>
</feature>
<feature type="compositionally biased region" description="Low complexity" evidence="1">
    <location>
        <begin position="1832"/>
        <end position="1852"/>
    </location>
</feature>
<dbReference type="InterPro" id="IPR013222">
    <property type="entry name" value="Glyco_hyd_98_carb-bd"/>
</dbReference>
<dbReference type="Pfam" id="PF00754">
    <property type="entry name" value="F5_F8_type_C"/>
    <property type="match status" value="1"/>
</dbReference>
<dbReference type="EMBL" id="CP049228">
    <property type="protein sequence ID" value="QIH24239.1"/>
    <property type="molecule type" value="Genomic_DNA"/>
</dbReference>
<evidence type="ECO:0000256" key="1">
    <source>
        <dbReference type="SAM" id="MobiDB-lite"/>
    </source>
</evidence>
<evidence type="ECO:0000313" key="5">
    <source>
        <dbReference type="Proteomes" id="UP000501676"/>
    </source>
</evidence>
<dbReference type="Pfam" id="PF08305">
    <property type="entry name" value="NPCBM"/>
    <property type="match status" value="1"/>
</dbReference>
<keyword evidence="2" id="KW-1133">Transmembrane helix</keyword>
<feature type="domain" description="F5/8 type C" evidence="3">
    <location>
        <begin position="783"/>
        <end position="934"/>
    </location>
</feature>
<dbReference type="InterPro" id="IPR038637">
    <property type="entry name" value="NPCBM_sf"/>
</dbReference>
<keyword evidence="2" id="KW-0812">Transmembrane</keyword>